<dbReference type="InterPro" id="IPR007372">
    <property type="entry name" value="Lipid/polyisoprenoid-bd_YceI"/>
</dbReference>
<organism evidence="2 3">
    <name type="scientific">Flavobacterium limi</name>
    <dbReference type="NCBI Taxonomy" id="2045105"/>
    <lineage>
        <taxon>Bacteria</taxon>
        <taxon>Pseudomonadati</taxon>
        <taxon>Bacteroidota</taxon>
        <taxon>Flavobacteriia</taxon>
        <taxon>Flavobacteriales</taxon>
        <taxon>Flavobacteriaceae</taxon>
        <taxon>Flavobacterium</taxon>
    </lineage>
</organism>
<dbReference type="InterPro" id="IPR036761">
    <property type="entry name" value="TTHA0802/YceI-like_sf"/>
</dbReference>
<dbReference type="Proteomes" id="UP000655016">
    <property type="component" value="Unassembled WGS sequence"/>
</dbReference>
<accession>A0ABQ1U629</accession>
<evidence type="ECO:0000313" key="2">
    <source>
        <dbReference type="EMBL" id="GGF09921.1"/>
    </source>
</evidence>
<sequence>MLTIMKRTVFLILLFTTYSFIAQEKITTEKAIINFEASVPFFEEIKAVNRSVMIILDPKTSTLFCAVLMRDFHFKLDLMQEHFNENYIESHRYPKAVFKGKIAKFDLKDIDETEKEYLIKGKLIIRGKSKDMLVKAFLKKVYGGIQIKSDFPITISDFDIEIPDRIASKIAKTANTELSGIIGNDEKVLLSLK</sequence>
<protein>
    <recommendedName>
        <fullName evidence="1">Lipid/polyisoprenoid-binding YceI-like domain-containing protein</fullName>
    </recommendedName>
</protein>
<feature type="domain" description="Lipid/polyisoprenoid-binding YceI-like" evidence="1">
    <location>
        <begin position="57"/>
        <end position="172"/>
    </location>
</feature>
<gene>
    <name evidence="2" type="ORF">GCM10011518_18860</name>
</gene>
<reference evidence="3" key="1">
    <citation type="journal article" date="2019" name="Int. J. Syst. Evol. Microbiol.">
        <title>The Global Catalogue of Microorganisms (GCM) 10K type strain sequencing project: providing services to taxonomists for standard genome sequencing and annotation.</title>
        <authorList>
            <consortium name="The Broad Institute Genomics Platform"/>
            <consortium name="The Broad Institute Genome Sequencing Center for Infectious Disease"/>
            <person name="Wu L."/>
            <person name="Ma J."/>
        </authorList>
    </citation>
    <scope>NUCLEOTIDE SEQUENCE [LARGE SCALE GENOMIC DNA]</scope>
    <source>
        <strain evidence="3">CGMCC 1.16060</strain>
    </source>
</reference>
<keyword evidence="3" id="KW-1185">Reference proteome</keyword>
<evidence type="ECO:0000259" key="1">
    <source>
        <dbReference type="Pfam" id="PF04264"/>
    </source>
</evidence>
<dbReference type="Pfam" id="PF04264">
    <property type="entry name" value="YceI"/>
    <property type="match status" value="1"/>
</dbReference>
<name>A0ABQ1U629_9FLAO</name>
<dbReference type="SUPFAM" id="SSF101874">
    <property type="entry name" value="YceI-like"/>
    <property type="match status" value="1"/>
</dbReference>
<evidence type="ECO:0000313" key="3">
    <source>
        <dbReference type="Proteomes" id="UP000655016"/>
    </source>
</evidence>
<proteinExistence type="predicted"/>
<dbReference type="EMBL" id="BMKP01000003">
    <property type="protein sequence ID" value="GGF09921.1"/>
    <property type="molecule type" value="Genomic_DNA"/>
</dbReference>
<comment type="caution">
    <text evidence="2">The sequence shown here is derived from an EMBL/GenBank/DDBJ whole genome shotgun (WGS) entry which is preliminary data.</text>
</comment>
<dbReference type="Gene3D" id="2.40.128.110">
    <property type="entry name" value="Lipid/polyisoprenoid-binding, YceI-like"/>
    <property type="match status" value="1"/>
</dbReference>